<dbReference type="InterPro" id="IPR001932">
    <property type="entry name" value="PPM-type_phosphatase-like_dom"/>
</dbReference>
<dbReference type="EMBL" id="JACBYE010000046">
    <property type="protein sequence ID" value="NYS94849.1"/>
    <property type="molecule type" value="Genomic_DNA"/>
</dbReference>
<protein>
    <submittedName>
        <fullName evidence="4">Serine/threonine-protein phosphatase</fullName>
    </submittedName>
</protein>
<dbReference type="Pfam" id="PF07228">
    <property type="entry name" value="SpoIIE"/>
    <property type="match status" value="1"/>
</dbReference>
<dbReference type="GO" id="GO:0016791">
    <property type="term" value="F:phosphatase activity"/>
    <property type="evidence" value="ECO:0007669"/>
    <property type="project" value="TreeGrafter"/>
</dbReference>
<organism evidence="4 5">
    <name type="scientific">Sanguibacter inulinus</name>
    <dbReference type="NCBI Taxonomy" id="60922"/>
    <lineage>
        <taxon>Bacteria</taxon>
        <taxon>Bacillati</taxon>
        <taxon>Actinomycetota</taxon>
        <taxon>Actinomycetes</taxon>
        <taxon>Micrococcales</taxon>
        <taxon>Sanguibacteraceae</taxon>
        <taxon>Sanguibacter</taxon>
    </lineage>
</organism>
<dbReference type="RefSeq" id="WP_179914131.1">
    <property type="nucleotide sequence ID" value="NZ_JACBYE010000046.1"/>
</dbReference>
<proteinExistence type="predicted"/>
<keyword evidence="1" id="KW-0378">Hydrolase</keyword>
<sequence>MDSLWFAEATKNSVMGMAAKELAWDQTPLGRPSTWHPALRQAVQLCFSTTFPVMIAWGPEYTMIYNDGYRDMLGTDKRLNAMGRPSKEVWAEIWDYVGGLFEEVEQTGRSVGEVDQLLVMNRSGFDEETHFTFSYSPITDETGAVLGILNITSETTASVVDRRRLKTIDQLHATMTEHRSSITGLSAAVLDVLRDSDDIARAELHLAEGGDLVLAGATDLVHSELVDAEVVRRAWTSRLPVSLSPTLVAPLSRADEQAAHGVLVLKGSVRRPYDAAQRAFLMLVASTVSAALGAATDLRREIDLLNAYAELAAREAERTRESSVALQHSLLTSPPEPDHLHIVVRYHPASDDLEIGGDWYDSFLTDDGSTVLVIGDVTGHDHHAAAAMGQIRGIIRSIAYDRGEVPSQVLMRSDNAIHGLNLGQTATASAIVARIEQDRADLRSRVRTIRWSNAGHPPPVILRADGSVEVLRRQNDLILGIIPDHQRHDFTIALADNDTLIFYTDGLIERRNRTMTASVEALVRTLENRQDDDLDELCDHVLTTLVPGRADDDIAIVAVRAYPQDEPRPPEAGPNENLPPELDDGDVGTTSV</sequence>
<dbReference type="PANTHER" id="PTHR43156:SF2">
    <property type="entry name" value="STAGE II SPORULATION PROTEIN E"/>
    <property type="match status" value="1"/>
</dbReference>
<evidence type="ECO:0000313" key="4">
    <source>
        <dbReference type="EMBL" id="NYS94849.1"/>
    </source>
</evidence>
<evidence type="ECO:0000259" key="3">
    <source>
        <dbReference type="SMART" id="SM00331"/>
    </source>
</evidence>
<feature type="region of interest" description="Disordered" evidence="2">
    <location>
        <begin position="562"/>
        <end position="592"/>
    </location>
</feature>
<dbReference type="InterPro" id="IPR052016">
    <property type="entry name" value="Bact_Sigma-Reg"/>
</dbReference>
<dbReference type="Gene3D" id="3.60.40.10">
    <property type="entry name" value="PPM-type phosphatase domain"/>
    <property type="match status" value="1"/>
</dbReference>
<dbReference type="InterPro" id="IPR036457">
    <property type="entry name" value="PPM-type-like_dom_sf"/>
</dbReference>
<name>A0A853EWC5_9MICO</name>
<dbReference type="PANTHER" id="PTHR43156">
    <property type="entry name" value="STAGE II SPORULATION PROTEIN E-RELATED"/>
    <property type="match status" value="1"/>
</dbReference>
<accession>A0A853EWC5</accession>
<gene>
    <name evidence="4" type="ORF">HZZ10_15130</name>
</gene>
<dbReference type="Gene3D" id="3.30.450.20">
    <property type="entry name" value="PAS domain"/>
    <property type="match status" value="1"/>
</dbReference>
<dbReference type="SMART" id="SM00331">
    <property type="entry name" value="PP2C_SIG"/>
    <property type="match status" value="1"/>
</dbReference>
<dbReference type="AlphaFoldDB" id="A0A853EWC5"/>
<dbReference type="Proteomes" id="UP000561011">
    <property type="component" value="Unassembled WGS sequence"/>
</dbReference>
<evidence type="ECO:0000313" key="5">
    <source>
        <dbReference type="Proteomes" id="UP000561011"/>
    </source>
</evidence>
<reference evidence="4 5" key="1">
    <citation type="submission" date="2020-07" db="EMBL/GenBank/DDBJ databases">
        <title>MOT database genomes.</title>
        <authorList>
            <person name="Joseph S."/>
            <person name="Aduse-Opoku J."/>
            <person name="Hashim A."/>
            <person name="Wade W."/>
            <person name="Curtis M."/>
        </authorList>
    </citation>
    <scope>NUCLEOTIDE SEQUENCE [LARGE SCALE GENOMIC DNA]</scope>
    <source>
        <strain evidence="4 5">DSM 100099</strain>
    </source>
</reference>
<feature type="domain" description="PPM-type phosphatase" evidence="3">
    <location>
        <begin position="340"/>
        <end position="561"/>
    </location>
</feature>
<keyword evidence="5" id="KW-1185">Reference proteome</keyword>
<evidence type="ECO:0000256" key="2">
    <source>
        <dbReference type="SAM" id="MobiDB-lite"/>
    </source>
</evidence>
<comment type="caution">
    <text evidence="4">The sequence shown here is derived from an EMBL/GenBank/DDBJ whole genome shotgun (WGS) entry which is preliminary data.</text>
</comment>
<dbReference type="SUPFAM" id="SSF81606">
    <property type="entry name" value="PP2C-like"/>
    <property type="match status" value="1"/>
</dbReference>
<evidence type="ECO:0000256" key="1">
    <source>
        <dbReference type="ARBA" id="ARBA00022801"/>
    </source>
</evidence>